<dbReference type="InterPro" id="IPR000305">
    <property type="entry name" value="GIY-YIG_endonuc"/>
</dbReference>
<dbReference type="InterPro" id="IPR035901">
    <property type="entry name" value="GIY-YIG_endonuc_sf"/>
</dbReference>
<evidence type="ECO:0000313" key="2">
    <source>
        <dbReference type="EMBL" id="AFH48877.1"/>
    </source>
</evidence>
<evidence type="ECO:0000259" key="1">
    <source>
        <dbReference type="PROSITE" id="PS50164"/>
    </source>
</evidence>
<gene>
    <name evidence="2" type="ordered locus">IALB_1166</name>
</gene>
<dbReference type="KEGG" id="ial:IALB_1166"/>
<dbReference type="OrthoDB" id="1495241at2"/>
<organism evidence="2 3">
    <name type="scientific">Ignavibacterium album (strain DSM 19864 / JCM 16511 / NBRC 101810 / Mat9-16)</name>
    <dbReference type="NCBI Taxonomy" id="945713"/>
    <lineage>
        <taxon>Bacteria</taxon>
        <taxon>Pseudomonadati</taxon>
        <taxon>Ignavibacteriota</taxon>
        <taxon>Ignavibacteria</taxon>
        <taxon>Ignavibacteriales</taxon>
        <taxon>Ignavibacteriaceae</taxon>
        <taxon>Ignavibacterium</taxon>
    </lineage>
</organism>
<dbReference type="EMBL" id="CP003418">
    <property type="protein sequence ID" value="AFH48877.1"/>
    <property type="molecule type" value="Genomic_DNA"/>
</dbReference>
<dbReference type="HOGENOM" id="CLU_135650_6_3_10"/>
<dbReference type="AlphaFoldDB" id="I0AIS0"/>
<proteinExistence type="predicted"/>
<sequence length="81" mass="9868">MIYVYALRSKIKNFIYVGMTANIDDRMRRHNTGYERTTRSYRPFELIYLEEFENRQEARVKEKYLKSGVGKELLKRLKDKV</sequence>
<dbReference type="Pfam" id="PF01541">
    <property type="entry name" value="GIY-YIG"/>
    <property type="match status" value="1"/>
</dbReference>
<reference evidence="2 3" key="1">
    <citation type="journal article" date="2012" name="Front. Microbiol.">
        <title>Complete genome of Ignavibacterium album, a metabolically versatile, flagellated, facultative anaerobe from the phylum Chlorobi.</title>
        <authorList>
            <person name="Liu Z."/>
            <person name="Frigaard N.-U."/>
            <person name="Vogl K."/>
            <person name="Iino T."/>
            <person name="Ohkuma M."/>
            <person name="Overmann J."/>
            <person name="Bryant D.A."/>
        </authorList>
    </citation>
    <scope>NUCLEOTIDE SEQUENCE [LARGE SCALE GENOMIC DNA]</scope>
    <source>
        <strain evidence="3">DSM 19864 / JCM 16511 / NBRC 101810 / Mat9-16</strain>
    </source>
</reference>
<dbReference type="SUPFAM" id="SSF82771">
    <property type="entry name" value="GIY-YIG endonuclease"/>
    <property type="match status" value="1"/>
</dbReference>
<accession>I0AIS0</accession>
<feature type="domain" description="GIY-YIG" evidence="1">
    <location>
        <begin position="1"/>
        <end position="80"/>
    </location>
</feature>
<dbReference type="eggNOG" id="COG2827">
    <property type="taxonomic scope" value="Bacteria"/>
</dbReference>
<dbReference type="CDD" id="cd10449">
    <property type="entry name" value="GIY-YIG_SLX1_like"/>
    <property type="match status" value="1"/>
</dbReference>
<dbReference type="Gene3D" id="3.40.1440.10">
    <property type="entry name" value="GIY-YIG endonuclease"/>
    <property type="match status" value="1"/>
</dbReference>
<protein>
    <submittedName>
        <fullName evidence="2">Excinuclease ABC C subunit domain protein</fullName>
    </submittedName>
</protein>
<dbReference type="STRING" id="945713.IALB_1166"/>
<keyword evidence="3" id="KW-1185">Reference proteome</keyword>
<dbReference type="Proteomes" id="UP000007394">
    <property type="component" value="Chromosome"/>
</dbReference>
<dbReference type="PROSITE" id="PS50164">
    <property type="entry name" value="GIY_YIG"/>
    <property type="match status" value="1"/>
</dbReference>
<evidence type="ECO:0000313" key="3">
    <source>
        <dbReference type="Proteomes" id="UP000007394"/>
    </source>
</evidence>
<name>I0AIS0_IGNAJ</name>